<dbReference type="GO" id="GO:0015986">
    <property type="term" value="P:proton motive force-driven ATP synthesis"/>
    <property type="evidence" value="ECO:0007669"/>
    <property type="project" value="InterPro"/>
</dbReference>
<dbReference type="EMBL" id="MU826835">
    <property type="protein sequence ID" value="KAJ7372685.1"/>
    <property type="molecule type" value="Genomic_DNA"/>
</dbReference>
<comment type="caution">
    <text evidence="2">The sequence shown here is derived from an EMBL/GenBank/DDBJ whole genome shotgun (WGS) entry which is preliminary data.</text>
</comment>
<keyword evidence="1" id="KW-0472">Membrane</keyword>
<keyword evidence="1" id="KW-0812">Transmembrane</keyword>
<reference evidence="2" key="1">
    <citation type="submission" date="2023-01" db="EMBL/GenBank/DDBJ databases">
        <title>Genome assembly of the deep-sea coral Lophelia pertusa.</title>
        <authorList>
            <person name="Herrera S."/>
            <person name="Cordes E."/>
        </authorList>
    </citation>
    <scope>NUCLEOTIDE SEQUENCE</scope>
    <source>
        <strain evidence="2">USNM1676648</strain>
        <tissue evidence="2">Polyp</tissue>
    </source>
</reference>
<dbReference type="OrthoDB" id="5980456at2759"/>
<protein>
    <recommendedName>
        <fullName evidence="4">ATP synthase subunit f, mitochondrial</fullName>
    </recommendedName>
</protein>
<sequence>MTSFGDTKLRHVGDYWASNLSRGADPLWKGWCRIWNSYRAKYITCKNARLTPFIHVCVFAMAINYYMEYPHIKAHSMHKKYH</sequence>
<accession>A0A9W9Z0C1</accession>
<evidence type="ECO:0000313" key="3">
    <source>
        <dbReference type="Proteomes" id="UP001163046"/>
    </source>
</evidence>
<dbReference type="Pfam" id="PF10791">
    <property type="entry name" value="F1F0-ATPsyn_F"/>
    <property type="match status" value="1"/>
</dbReference>
<proteinExistence type="predicted"/>
<gene>
    <name evidence="2" type="ORF">OS493_017959</name>
</gene>
<dbReference type="GO" id="GO:0045259">
    <property type="term" value="C:proton-transporting ATP synthase complex"/>
    <property type="evidence" value="ECO:0007669"/>
    <property type="project" value="UniProtKB-KW"/>
</dbReference>
<evidence type="ECO:0000313" key="2">
    <source>
        <dbReference type="EMBL" id="KAJ7372685.1"/>
    </source>
</evidence>
<evidence type="ECO:0000256" key="1">
    <source>
        <dbReference type="SAM" id="Phobius"/>
    </source>
</evidence>
<dbReference type="Proteomes" id="UP001163046">
    <property type="component" value="Unassembled WGS sequence"/>
</dbReference>
<dbReference type="GO" id="GO:0031966">
    <property type="term" value="C:mitochondrial membrane"/>
    <property type="evidence" value="ECO:0007669"/>
    <property type="project" value="UniProtKB-SubCell"/>
</dbReference>
<organism evidence="2 3">
    <name type="scientific">Desmophyllum pertusum</name>
    <dbReference type="NCBI Taxonomy" id="174260"/>
    <lineage>
        <taxon>Eukaryota</taxon>
        <taxon>Metazoa</taxon>
        <taxon>Cnidaria</taxon>
        <taxon>Anthozoa</taxon>
        <taxon>Hexacorallia</taxon>
        <taxon>Scleractinia</taxon>
        <taxon>Caryophylliina</taxon>
        <taxon>Caryophylliidae</taxon>
        <taxon>Desmophyllum</taxon>
    </lineage>
</organism>
<dbReference type="AlphaFoldDB" id="A0A9W9Z0C1"/>
<name>A0A9W9Z0C1_9CNID</name>
<dbReference type="GO" id="GO:1902600">
    <property type="term" value="P:proton transmembrane transport"/>
    <property type="evidence" value="ECO:0007669"/>
    <property type="project" value="UniProtKB-KW"/>
</dbReference>
<feature type="transmembrane region" description="Helical" evidence="1">
    <location>
        <begin position="48"/>
        <end position="67"/>
    </location>
</feature>
<keyword evidence="3" id="KW-1185">Reference proteome</keyword>
<keyword evidence="1" id="KW-1133">Transmembrane helix</keyword>
<dbReference type="InterPro" id="IPR019727">
    <property type="entry name" value="ATP_synth_F0_fsu_mt_fun"/>
</dbReference>
<evidence type="ECO:0008006" key="4">
    <source>
        <dbReference type="Google" id="ProtNLM"/>
    </source>
</evidence>